<dbReference type="SUPFAM" id="SSF159283">
    <property type="entry name" value="Guanosine diphospho-D-mannose pyrophosphorylase/mannose-6-phosphate isomerase linker domain"/>
    <property type="match status" value="1"/>
</dbReference>
<dbReference type="EMBL" id="QENY01000014">
    <property type="protein sequence ID" value="PVX52690.1"/>
    <property type="molecule type" value="Genomic_DNA"/>
</dbReference>
<dbReference type="Gene3D" id="3.90.550.10">
    <property type="entry name" value="Spore Coat Polysaccharide Biosynthesis Protein SpsA, Chain A"/>
    <property type="match status" value="1"/>
</dbReference>
<dbReference type="PANTHER" id="PTHR46390">
    <property type="entry name" value="MANNOSE-1-PHOSPHATE GUANYLYLTRANSFERASE"/>
    <property type="match status" value="1"/>
</dbReference>
<dbReference type="InterPro" id="IPR051161">
    <property type="entry name" value="Mannose-6P_isomerase_type2"/>
</dbReference>
<gene>
    <name evidence="2" type="ORF">C7379_11437</name>
</gene>
<protein>
    <submittedName>
        <fullName evidence="2">Mannose-1-phosphate guanylyltransferase</fullName>
    </submittedName>
</protein>
<dbReference type="AlphaFoldDB" id="A0A2U0U4Y6"/>
<dbReference type="InterPro" id="IPR005835">
    <property type="entry name" value="NTP_transferase_dom"/>
</dbReference>
<evidence type="ECO:0000259" key="1">
    <source>
        <dbReference type="Pfam" id="PF00483"/>
    </source>
</evidence>
<proteinExistence type="predicted"/>
<dbReference type="CDD" id="cd02509">
    <property type="entry name" value="GDP-M1P_Guanylyltransferase"/>
    <property type="match status" value="1"/>
</dbReference>
<dbReference type="Pfam" id="PF00483">
    <property type="entry name" value="NTP_transferase"/>
    <property type="match status" value="1"/>
</dbReference>
<accession>A0A2U0U4Y6</accession>
<evidence type="ECO:0000313" key="2">
    <source>
        <dbReference type="EMBL" id="PVX52690.1"/>
    </source>
</evidence>
<sequence>MTNTESFYCLIMAGGKGRRLWPFSREKYPKQFIDFFGSGRTLLQQTYDRMSKVVAPEHIFVNTNVNYVDLVMQQLPNLPRTHIMPEPIHRNTAPSIAWAAHRFMHLNPHAAFVAVPSDQLIMNEEAFKQNMLEGLHFVSHHNMLLTMGVKPTRPEPGYGYIQIANRLEGNVYMVKTFTEKPNREFARTFMESGEFYWNTGLFLSNVKNLRERFTRMFPAVLKHLDDTNYYATPEQEEAYIQEHFPSYPNLSVESGLLEGADGVCVMKCGFGWADIGTWHGIYEAMPKDSEENVVIHSDTLMENCRDNVIKLPKGTLGVINGLEGFIVAEKDNVLLICPKEDSSDLIRKYVNEVRLKNGDKFV</sequence>
<comment type="caution">
    <text evidence="2">The sequence shown here is derived from an EMBL/GenBank/DDBJ whole genome shotgun (WGS) entry which is preliminary data.</text>
</comment>
<dbReference type="GO" id="GO:0004475">
    <property type="term" value="F:mannose-1-phosphate guanylyltransferase (GTP) activity"/>
    <property type="evidence" value="ECO:0007669"/>
    <property type="project" value="InterPro"/>
</dbReference>
<dbReference type="Proteomes" id="UP000245870">
    <property type="component" value="Unassembled WGS sequence"/>
</dbReference>
<dbReference type="RefSeq" id="WP_116616820.1">
    <property type="nucleotide sequence ID" value="NZ_QENY01000014.1"/>
</dbReference>
<dbReference type="InterPro" id="IPR049577">
    <property type="entry name" value="GMPP_N"/>
</dbReference>
<dbReference type="GO" id="GO:0009298">
    <property type="term" value="P:GDP-mannose biosynthetic process"/>
    <property type="evidence" value="ECO:0007669"/>
    <property type="project" value="TreeGrafter"/>
</dbReference>
<organism evidence="2 3">
    <name type="scientific">Hallella colorans</name>
    <dbReference type="NCBI Taxonomy" id="1703337"/>
    <lineage>
        <taxon>Bacteria</taxon>
        <taxon>Pseudomonadati</taxon>
        <taxon>Bacteroidota</taxon>
        <taxon>Bacteroidia</taxon>
        <taxon>Bacteroidales</taxon>
        <taxon>Prevotellaceae</taxon>
        <taxon>Hallella</taxon>
    </lineage>
</organism>
<evidence type="ECO:0000313" key="3">
    <source>
        <dbReference type="Proteomes" id="UP000245870"/>
    </source>
</evidence>
<dbReference type="PANTHER" id="PTHR46390:SF1">
    <property type="entry name" value="MANNOSE-1-PHOSPHATE GUANYLYLTRANSFERASE"/>
    <property type="match status" value="1"/>
</dbReference>
<dbReference type="InterPro" id="IPR029044">
    <property type="entry name" value="Nucleotide-diphossugar_trans"/>
</dbReference>
<dbReference type="OrthoDB" id="9806359at2"/>
<reference evidence="2 3" key="1">
    <citation type="submission" date="2018-05" db="EMBL/GenBank/DDBJ databases">
        <title>Genomic Encyclopedia of Type Strains, Phase IV (KMG-IV): sequencing the most valuable type-strain genomes for metagenomic binning, comparative biology and taxonomic classification.</title>
        <authorList>
            <person name="Goeker M."/>
        </authorList>
    </citation>
    <scope>NUCLEOTIDE SEQUENCE [LARGE SCALE GENOMIC DNA]</scope>
    <source>
        <strain evidence="2 3">DSM 100333</strain>
    </source>
</reference>
<name>A0A2U0U4Y6_9BACT</name>
<keyword evidence="2" id="KW-0548">Nucleotidyltransferase</keyword>
<keyword evidence="3" id="KW-1185">Reference proteome</keyword>
<keyword evidence="2" id="KW-0808">Transferase</keyword>
<dbReference type="SUPFAM" id="SSF53448">
    <property type="entry name" value="Nucleotide-diphospho-sugar transferases"/>
    <property type="match status" value="1"/>
</dbReference>
<feature type="domain" description="Nucleotidyl transferase" evidence="1">
    <location>
        <begin position="10"/>
        <end position="289"/>
    </location>
</feature>